<dbReference type="PROSITE" id="PS50002">
    <property type="entry name" value="SH3"/>
    <property type="match status" value="1"/>
</dbReference>
<comment type="caution">
    <text evidence="9">The sequence shown here is derived from an EMBL/GenBank/DDBJ whole genome shotgun (WGS) entry which is preliminary data.</text>
</comment>
<dbReference type="SMART" id="SM00147">
    <property type="entry name" value="RasGEF"/>
    <property type="match status" value="1"/>
</dbReference>
<feature type="region of interest" description="Disordered" evidence="5">
    <location>
        <begin position="19"/>
        <end position="62"/>
    </location>
</feature>
<keyword evidence="2 3" id="KW-0344">Guanine-nucleotide releasing factor</keyword>
<dbReference type="InterPro" id="IPR036964">
    <property type="entry name" value="RASGEF_cat_dom_sf"/>
</dbReference>
<dbReference type="SUPFAM" id="SSF50044">
    <property type="entry name" value="SH3-domain"/>
    <property type="match status" value="1"/>
</dbReference>
<dbReference type="GO" id="GO:0005085">
    <property type="term" value="F:guanyl-nucleotide exchange factor activity"/>
    <property type="evidence" value="ECO:0007669"/>
    <property type="project" value="UniProtKB-KW"/>
</dbReference>
<evidence type="ECO:0000259" key="7">
    <source>
        <dbReference type="PROSITE" id="PS50009"/>
    </source>
</evidence>
<dbReference type="Proteomes" id="UP000195602">
    <property type="component" value="Unassembled WGS sequence"/>
</dbReference>
<feature type="region of interest" description="Disordered" evidence="5">
    <location>
        <begin position="202"/>
        <end position="304"/>
    </location>
</feature>
<evidence type="ECO:0000256" key="3">
    <source>
        <dbReference type="PROSITE-ProRule" id="PRU00168"/>
    </source>
</evidence>
<dbReference type="KEGG" id="clus:A9F13_17g01188"/>
<evidence type="ECO:0000313" key="9">
    <source>
        <dbReference type="EMBL" id="OVF06897.1"/>
    </source>
</evidence>
<feature type="compositionally biased region" description="Polar residues" evidence="5">
    <location>
        <begin position="216"/>
        <end position="229"/>
    </location>
</feature>
<dbReference type="Gene3D" id="1.20.870.10">
    <property type="entry name" value="Son of sevenless (SoS) protein Chain: S domain 1"/>
    <property type="match status" value="1"/>
</dbReference>
<dbReference type="CDD" id="cd06224">
    <property type="entry name" value="REM"/>
    <property type="match status" value="1"/>
</dbReference>
<name>A0AA91PXC8_CLALS</name>
<reference evidence="9 10" key="1">
    <citation type="submission" date="2017-04" db="EMBL/GenBank/DDBJ databases">
        <title>Draft genome of the yeast Clavispora lusitaniae type strain CBS 6936.</title>
        <authorList>
            <person name="Durrens P."/>
            <person name="Klopp C."/>
            <person name="Biteau N."/>
            <person name="Fitton-Ouhabi V."/>
            <person name="Dementhon K."/>
            <person name="Accoceberry I."/>
            <person name="Sherman D.J."/>
            <person name="Noel T."/>
        </authorList>
    </citation>
    <scope>NUCLEOTIDE SEQUENCE [LARGE SCALE GENOMIC DNA]</scope>
    <source>
        <strain evidence="9 10">CBS 6936</strain>
    </source>
</reference>
<dbReference type="PROSITE" id="PS50009">
    <property type="entry name" value="RASGEF_CAT"/>
    <property type="match status" value="1"/>
</dbReference>
<dbReference type="CDD" id="cd00155">
    <property type="entry name" value="RasGEF"/>
    <property type="match status" value="1"/>
</dbReference>
<feature type="domain" description="SH3" evidence="6">
    <location>
        <begin position="330"/>
        <end position="396"/>
    </location>
</feature>
<dbReference type="InterPro" id="IPR001895">
    <property type="entry name" value="RASGEF_cat_dom"/>
</dbReference>
<evidence type="ECO:0000259" key="6">
    <source>
        <dbReference type="PROSITE" id="PS50002"/>
    </source>
</evidence>
<evidence type="ECO:0000256" key="5">
    <source>
        <dbReference type="SAM" id="MobiDB-lite"/>
    </source>
</evidence>
<accession>A0AA91PXC8</accession>
<evidence type="ECO:0000259" key="8">
    <source>
        <dbReference type="PROSITE" id="PS50212"/>
    </source>
</evidence>
<dbReference type="InterPro" id="IPR036028">
    <property type="entry name" value="SH3-like_dom_sf"/>
</dbReference>
<protein>
    <submittedName>
        <fullName evidence="9">Ras family guanine nucleotide exchange factor</fullName>
    </submittedName>
</protein>
<feature type="domain" description="N-terminal Ras-GEF" evidence="8">
    <location>
        <begin position="829"/>
        <end position="960"/>
    </location>
</feature>
<dbReference type="SUPFAM" id="SSF48366">
    <property type="entry name" value="Ras GEF"/>
    <property type="match status" value="1"/>
</dbReference>
<proteinExistence type="predicted"/>
<evidence type="ECO:0000256" key="1">
    <source>
        <dbReference type="ARBA" id="ARBA00022443"/>
    </source>
</evidence>
<feature type="compositionally biased region" description="Polar residues" evidence="5">
    <location>
        <begin position="255"/>
        <end position="264"/>
    </location>
</feature>
<dbReference type="GO" id="GO:0007265">
    <property type="term" value="P:Ras protein signal transduction"/>
    <property type="evidence" value="ECO:0007669"/>
    <property type="project" value="TreeGrafter"/>
</dbReference>
<dbReference type="PROSITE" id="PS50212">
    <property type="entry name" value="RASGEF_NTER"/>
    <property type="match status" value="1"/>
</dbReference>
<feature type="compositionally biased region" description="Polar residues" evidence="5">
    <location>
        <begin position="43"/>
        <end position="62"/>
    </location>
</feature>
<dbReference type="PANTHER" id="PTHR23113">
    <property type="entry name" value="GUANINE NUCLEOTIDE EXCHANGE FACTOR"/>
    <property type="match status" value="1"/>
</dbReference>
<feature type="compositionally biased region" description="Polar residues" evidence="5">
    <location>
        <begin position="271"/>
        <end position="280"/>
    </location>
</feature>
<feature type="region of interest" description="Disordered" evidence="5">
    <location>
        <begin position="85"/>
        <end position="108"/>
    </location>
</feature>
<dbReference type="InterPro" id="IPR001452">
    <property type="entry name" value="SH3_domain"/>
</dbReference>
<gene>
    <name evidence="9" type="ORF">A9F13_17g01188</name>
</gene>
<dbReference type="SMART" id="SM00326">
    <property type="entry name" value="SH3"/>
    <property type="match status" value="1"/>
</dbReference>
<dbReference type="InterPro" id="IPR000651">
    <property type="entry name" value="Ras-like_Gua-exchang_fac_N"/>
</dbReference>
<dbReference type="Pfam" id="PF00617">
    <property type="entry name" value="RasGEF"/>
    <property type="match status" value="1"/>
</dbReference>
<feature type="compositionally biased region" description="Polar residues" evidence="5">
    <location>
        <begin position="289"/>
        <end position="303"/>
    </location>
</feature>
<organism evidence="9 10">
    <name type="scientific">Clavispora lusitaniae</name>
    <name type="common">Candida lusitaniae</name>
    <dbReference type="NCBI Taxonomy" id="36911"/>
    <lineage>
        <taxon>Eukaryota</taxon>
        <taxon>Fungi</taxon>
        <taxon>Dikarya</taxon>
        <taxon>Ascomycota</taxon>
        <taxon>Saccharomycotina</taxon>
        <taxon>Pichiomycetes</taxon>
        <taxon>Metschnikowiaceae</taxon>
        <taxon>Clavispora</taxon>
    </lineage>
</organism>
<dbReference type="Gene3D" id="2.30.30.40">
    <property type="entry name" value="SH3 Domains"/>
    <property type="match status" value="1"/>
</dbReference>
<dbReference type="GO" id="GO:0005886">
    <property type="term" value="C:plasma membrane"/>
    <property type="evidence" value="ECO:0007669"/>
    <property type="project" value="TreeGrafter"/>
</dbReference>
<dbReference type="InterPro" id="IPR023578">
    <property type="entry name" value="Ras_GEF_dom_sf"/>
</dbReference>
<sequence>MEHPRYSVSSSVYSPLDSEFDINIGKRKTREGTKFNADAFGSDYNSSETSGDELQSPKRSNQTLDSYFTAHESPSFTSINKSLLRTESGDPSFPDLNATPRLNEDDLQRNDETPMLNAYSEERPLIDETPKLASLEYREDPLEDAEKEEVALDKTFNRLSSTLKNTRYSATDESYRFHTNFSMNVKNANSTNAAANSRTSTYYKKIHSKPPEDNESYYTNDSNRNSYKSNEYCPSENNFHVASGFHRPRSPPQSPTSASKSITPSKKEFPSRQQSMNGGLNISFKDSDSSPNHTHNGDTTLDSEFSKTALESASTSYEKSAQDLDQDEDMSVLFIRALHPFVPDESEADNSVCLSFEKGDIAFVHTIEDSGWGEVTLIETLDRGWIPMNYFTMAVDTTNELGEDDTAHSLQYSRYLAPLLDSCGRFLSNPLSHTTKYGKITFSIKTINSVRDGVRFLLQETDCLSRSNEVVIKRQVVRKARKSLLSDWYTLMSKANEYKGTSNFDRIEILMLLVFQVVRKGTRFFEIWAQESNEIIRRKTEQRLQEDLNNYPLLSSPPMAKQRVTEINGVLYSYLALLIGRLDMIEHNSAGCEMLETVAHQIILLLRELLYISKTGSDYSLQKATDLDSSLDALLSLVSDLVTGVKCLVTSTTRESKNYEFLGSVQDNNNYSYTSEGKFLIQVASKMISAIGETIISVKTLFETVGDFRLSSERAYPEYSRMRIEPEEFIKKCSVGMVKSMSIKNMDLRTMKKQNPKSASRYSMFRSGSGVSGSMGITPTGVDILHKVMLTDDTSTSFGQDSEEFKRFMSDSKVENDNFTIKDELLVDANGNLLGASFKGLVYTLTNEVSPPEYFFISTFFMCFRRFANGFDLIEALIHRFDASHEHVKASELEDASLNVKLKNRRRLICKMFQIWMESYWSHEDDAQYLSTLVNFFNEGVFSYLPMEAMKLIEVASHLISRDVSLAHTQLKNRSITLAKYERKESSSFMKKRDSDASIESRYSMVDGYELTKINTNSSVASSLKSMTLPIPLGVSSQTTTANSLLTKGQLNTIENVVRTYREILGESWCPIGYIKSKHFTPIPLPRLLPNWYSLCEQSWVLTNYRPNLLDFNGLELAKQFTLIESEIFRSIQPEELLNGNFTAEKAHLKLASNVRLSLLFTNCLSDYVLESILQPQINHKIRVNIVKTWLKVAISCLYLRNFNSLAAIITSMQSHLITRLTKVWSDLSEKYTTLFEYLSGVIHPDKNYSVYRSKLKKFLLSNEYNIPVVPYFSLFLQDLTFVSDGNPNFRKANTFLNQKLINIDKYLKISRVIADIECLQIPYSEPEGKHRRGSLFSMNSSKATGEDYTIATVPALQELILLELWKISQQNKADEDRAWKLSCEIQPRDLSQQTL</sequence>
<dbReference type="Gene3D" id="1.10.840.10">
    <property type="entry name" value="Ras guanine-nucleotide exchange factors catalytic domain"/>
    <property type="match status" value="1"/>
</dbReference>
<keyword evidence="1 4" id="KW-0728">SH3 domain</keyword>
<dbReference type="EMBL" id="LYUB02000017">
    <property type="protein sequence ID" value="OVF06897.1"/>
    <property type="molecule type" value="Genomic_DNA"/>
</dbReference>
<dbReference type="InterPro" id="IPR008937">
    <property type="entry name" value="Ras-like_GEF"/>
</dbReference>
<dbReference type="PANTHER" id="PTHR23113:SF354">
    <property type="entry name" value="BUD SITE SELECTION PROTEIN 5"/>
    <property type="match status" value="1"/>
</dbReference>
<feature type="domain" description="Ras-GEF" evidence="7">
    <location>
        <begin position="1113"/>
        <end position="1354"/>
    </location>
</feature>
<evidence type="ECO:0000256" key="2">
    <source>
        <dbReference type="ARBA" id="ARBA00022658"/>
    </source>
</evidence>
<dbReference type="Pfam" id="PF00618">
    <property type="entry name" value="RasGEF_N"/>
    <property type="match status" value="1"/>
</dbReference>
<evidence type="ECO:0000313" key="10">
    <source>
        <dbReference type="Proteomes" id="UP000195602"/>
    </source>
</evidence>
<evidence type="ECO:0000256" key="4">
    <source>
        <dbReference type="PROSITE-ProRule" id="PRU00192"/>
    </source>
</evidence>